<keyword evidence="1" id="KW-0812">Transmembrane</keyword>
<dbReference type="Proteomes" id="UP000244334">
    <property type="component" value="Unassembled WGS sequence"/>
</dbReference>
<dbReference type="AlphaFoldDB" id="A0A1E7Z2C1"/>
<keyword evidence="1" id="KW-0472">Membrane</keyword>
<dbReference type="Proteomes" id="UP000243534">
    <property type="component" value="Unassembled WGS sequence"/>
</dbReference>
<evidence type="ECO:0000313" key="3">
    <source>
        <dbReference type="EMBL" id="RAP71953.1"/>
    </source>
</evidence>
<dbReference type="SUPFAM" id="SSF52343">
    <property type="entry name" value="Ferredoxin reductase-like, C-terminal NADP-linked domain"/>
    <property type="match status" value="1"/>
</dbReference>
<dbReference type="InterPro" id="IPR052979">
    <property type="entry name" value="Adenylate-forming_domain"/>
</dbReference>
<evidence type="ECO:0000313" key="4">
    <source>
        <dbReference type="Proteomes" id="UP000243534"/>
    </source>
</evidence>
<dbReference type="PANTHER" id="PTHR33927:SF1">
    <property type="entry name" value="TRANSMEMBRANE PROTEIN"/>
    <property type="match status" value="1"/>
</dbReference>
<name>A0A1E7Z2C1_9GAMM</name>
<sequence length="128" mass="14065">MWFKGLPTPGVGKIFHSVVYVATGSGIGPLLPHLIALGKSRRLIWSTRNPRLTYGDCFVDKIIRIQPDVLIWDIDAHGKPDLLQLTLQRVEESGAEVVISIADRKMTDYVVGGCKACRVAAHGAIWDS</sequence>
<accession>A0A1E7Z2C1</accession>
<gene>
    <name evidence="3" type="ORF">ACZ87_01230</name>
    <name evidence="2" type="ORF">BBW68_07515</name>
</gene>
<dbReference type="EMBL" id="MAYS01000161">
    <property type="protein sequence ID" value="OFC62930.1"/>
    <property type="molecule type" value="Genomic_DNA"/>
</dbReference>
<dbReference type="RefSeq" id="WP_070134263.1">
    <property type="nucleotide sequence ID" value="NZ_LJAM02000079.1"/>
</dbReference>
<evidence type="ECO:0000313" key="5">
    <source>
        <dbReference type="Proteomes" id="UP000244334"/>
    </source>
</evidence>
<dbReference type="EMBL" id="LJAM02000079">
    <property type="protein sequence ID" value="RAP71953.1"/>
    <property type="molecule type" value="Genomic_DNA"/>
</dbReference>
<dbReference type="OrthoDB" id="1154639at2"/>
<dbReference type="PANTHER" id="PTHR33927">
    <property type="entry name" value="TRANSMEMBRANE PROTEIN"/>
    <property type="match status" value="1"/>
</dbReference>
<keyword evidence="5" id="KW-1185">Reference proteome</keyword>
<proteinExistence type="predicted"/>
<organism evidence="2 4">
    <name type="scientific">Candidatus Erwinia dacicola</name>
    <dbReference type="NCBI Taxonomy" id="252393"/>
    <lineage>
        <taxon>Bacteria</taxon>
        <taxon>Pseudomonadati</taxon>
        <taxon>Pseudomonadota</taxon>
        <taxon>Gammaproteobacteria</taxon>
        <taxon>Enterobacterales</taxon>
        <taxon>Erwiniaceae</taxon>
        <taxon>Erwinia</taxon>
    </lineage>
</organism>
<feature type="transmembrane region" description="Helical" evidence="1">
    <location>
        <begin position="14"/>
        <end position="38"/>
    </location>
</feature>
<evidence type="ECO:0000313" key="2">
    <source>
        <dbReference type="EMBL" id="OFC62930.1"/>
    </source>
</evidence>
<protein>
    <submittedName>
        <fullName evidence="2">Uncharacterized protein</fullName>
    </submittedName>
</protein>
<keyword evidence="1" id="KW-1133">Transmembrane helix</keyword>
<evidence type="ECO:0000256" key="1">
    <source>
        <dbReference type="SAM" id="Phobius"/>
    </source>
</evidence>
<reference evidence="2 4" key="1">
    <citation type="submission" date="2016-07" db="EMBL/GenBank/DDBJ databases">
        <authorList>
            <person name="Yuval B."/>
        </authorList>
    </citation>
    <scope>NUCLEOTIDE SEQUENCE [LARGE SCALE GENOMIC DNA]</scope>
    <source>
        <strain evidence="2 4">IL</strain>
    </source>
</reference>
<dbReference type="InterPro" id="IPR039261">
    <property type="entry name" value="FNR_nucleotide-bd"/>
</dbReference>
<reference evidence="3 5" key="2">
    <citation type="submission" date="2018-04" db="EMBL/GenBank/DDBJ databases">
        <title>Genomes of the Obligate Erwinia dacicola and Facultative Enterobacter sp. OLF Endosymbionts of the Olive Fruit fly, Bactrocera oleae.</title>
        <authorList>
            <person name="Estes A.M."/>
            <person name="Hearn D.J."/>
            <person name="Agarwal S."/>
            <person name="Pierson E.A."/>
            <person name="Dunning-Hotopp J.C."/>
        </authorList>
    </citation>
    <scope>NUCLEOTIDE SEQUENCE [LARGE SCALE GENOMIC DNA]</scope>
    <source>
        <strain evidence="3 5">Oroville</strain>
    </source>
</reference>
<comment type="caution">
    <text evidence="2">The sequence shown here is derived from an EMBL/GenBank/DDBJ whole genome shotgun (WGS) entry which is preliminary data.</text>
</comment>